<evidence type="ECO:0000313" key="3">
    <source>
        <dbReference type="Proteomes" id="UP001303473"/>
    </source>
</evidence>
<dbReference type="EMBL" id="MU853783">
    <property type="protein sequence ID" value="KAK3941380.1"/>
    <property type="molecule type" value="Genomic_DNA"/>
</dbReference>
<comment type="caution">
    <text evidence="2">The sequence shown here is derived from an EMBL/GenBank/DDBJ whole genome shotgun (WGS) entry which is preliminary data.</text>
</comment>
<accession>A0AAN6N910</accession>
<feature type="region of interest" description="Disordered" evidence="1">
    <location>
        <begin position="100"/>
        <end position="134"/>
    </location>
</feature>
<feature type="compositionally biased region" description="Low complexity" evidence="1">
    <location>
        <begin position="119"/>
        <end position="134"/>
    </location>
</feature>
<feature type="region of interest" description="Disordered" evidence="1">
    <location>
        <begin position="1"/>
        <end position="51"/>
    </location>
</feature>
<reference evidence="3" key="1">
    <citation type="journal article" date="2023" name="Mol. Phylogenet. Evol.">
        <title>Genome-scale phylogeny and comparative genomics of the fungal order Sordariales.</title>
        <authorList>
            <person name="Hensen N."/>
            <person name="Bonometti L."/>
            <person name="Westerberg I."/>
            <person name="Brannstrom I.O."/>
            <person name="Guillou S."/>
            <person name="Cros-Aarteil S."/>
            <person name="Calhoun S."/>
            <person name="Haridas S."/>
            <person name="Kuo A."/>
            <person name="Mondo S."/>
            <person name="Pangilinan J."/>
            <person name="Riley R."/>
            <person name="LaButti K."/>
            <person name="Andreopoulos B."/>
            <person name="Lipzen A."/>
            <person name="Chen C."/>
            <person name="Yan M."/>
            <person name="Daum C."/>
            <person name="Ng V."/>
            <person name="Clum A."/>
            <person name="Steindorff A."/>
            <person name="Ohm R.A."/>
            <person name="Martin F."/>
            <person name="Silar P."/>
            <person name="Natvig D.O."/>
            <person name="Lalanne C."/>
            <person name="Gautier V."/>
            <person name="Ament-Velasquez S.L."/>
            <person name="Kruys A."/>
            <person name="Hutchinson M.I."/>
            <person name="Powell A.J."/>
            <person name="Barry K."/>
            <person name="Miller A.N."/>
            <person name="Grigoriev I.V."/>
            <person name="Debuchy R."/>
            <person name="Gladieux P."/>
            <person name="Hiltunen Thoren M."/>
            <person name="Johannesson H."/>
        </authorList>
    </citation>
    <scope>NUCLEOTIDE SEQUENCE [LARGE SCALE GENOMIC DNA]</scope>
    <source>
        <strain evidence="3">CBS 340.73</strain>
    </source>
</reference>
<evidence type="ECO:0000313" key="2">
    <source>
        <dbReference type="EMBL" id="KAK3941380.1"/>
    </source>
</evidence>
<dbReference type="Proteomes" id="UP001303473">
    <property type="component" value="Unassembled WGS sequence"/>
</dbReference>
<feature type="compositionally biased region" description="Low complexity" evidence="1">
    <location>
        <begin position="28"/>
        <end position="39"/>
    </location>
</feature>
<proteinExistence type="predicted"/>
<sequence>MASPPGEDSNEVNWSDWLVDSDDDDSASGESSGSAYSFDVDQSESALSFTAPGQPELAIQTTSFGATDEVPHTHNTGVTPGPQLVDFYGSGGAASGSAGGYYTHSHFRQPSPNNVTNHPPTQSPAASSSAATVPPSKTRFKFDELEMPPPEKWCRQGSEGLYYCIKHCKAPNKGRKGIGLSRKHARNHIRPVLCPERDNPAVLCKIRTAEQNDMKRHVQGYHHRWAERHGMPSEYHECSCGQQILNRPDNLKRHKDMTCPAISGAT</sequence>
<gene>
    <name evidence="2" type="ORF">QBC46DRAFT_448648</name>
</gene>
<protein>
    <submittedName>
        <fullName evidence="2">Uncharacterized protein</fullName>
    </submittedName>
</protein>
<dbReference type="AlphaFoldDB" id="A0AAN6N910"/>
<organism evidence="2 3">
    <name type="scientific">Diplogelasinospora grovesii</name>
    <dbReference type="NCBI Taxonomy" id="303347"/>
    <lineage>
        <taxon>Eukaryota</taxon>
        <taxon>Fungi</taxon>
        <taxon>Dikarya</taxon>
        <taxon>Ascomycota</taxon>
        <taxon>Pezizomycotina</taxon>
        <taxon>Sordariomycetes</taxon>
        <taxon>Sordariomycetidae</taxon>
        <taxon>Sordariales</taxon>
        <taxon>Diplogelasinosporaceae</taxon>
        <taxon>Diplogelasinospora</taxon>
    </lineage>
</organism>
<keyword evidence="3" id="KW-1185">Reference proteome</keyword>
<name>A0AAN6N910_9PEZI</name>
<evidence type="ECO:0000256" key="1">
    <source>
        <dbReference type="SAM" id="MobiDB-lite"/>
    </source>
</evidence>
<feature type="compositionally biased region" description="Polar residues" evidence="1">
    <location>
        <begin position="108"/>
        <end position="118"/>
    </location>
</feature>